<dbReference type="CDD" id="cd14828">
    <property type="entry name" value="AP_Mu_N"/>
    <property type="match status" value="1"/>
</dbReference>
<dbReference type="PROSITE" id="PS51072">
    <property type="entry name" value="MHD"/>
    <property type="match status" value="1"/>
</dbReference>
<keyword evidence="3" id="KW-0653">Protein transport</keyword>
<dbReference type="SUPFAM" id="SSF64356">
    <property type="entry name" value="SNARE-like"/>
    <property type="match status" value="1"/>
</dbReference>
<evidence type="ECO:0000259" key="6">
    <source>
        <dbReference type="PROSITE" id="PS51072"/>
    </source>
</evidence>
<evidence type="ECO:0000256" key="4">
    <source>
        <dbReference type="ARBA" id="ARBA00023136"/>
    </source>
</evidence>
<keyword evidence="4" id="KW-0472">Membrane</keyword>
<dbReference type="OrthoDB" id="10259133at2759"/>
<keyword evidence="2" id="KW-0813">Transport</keyword>
<dbReference type="Proteomes" id="UP000182334">
    <property type="component" value="Chromosome II"/>
</dbReference>
<evidence type="ECO:0000256" key="1">
    <source>
        <dbReference type="ARBA" id="ARBA00004308"/>
    </source>
</evidence>
<dbReference type="InterPro" id="IPR050431">
    <property type="entry name" value="Adaptor_comp_med_subunit"/>
</dbReference>
<dbReference type="InterPro" id="IPR011012">
    <property type="entry name" value="Longin-like_dom_sf"/>
</dbReference>
<dbReference type="AlphaFoldDB" id="A0A1L0BGW8"/>
<organism evidence="7 8">
    <name type="scientific">Sungouiella intermedia</name>
    <dbReference type="NCBI Taxonomy" id="45354"/>
    <lineage>
        <taxon>Eukaryota</taxon>
        <taxon>Fungi</taxon>
        <taxon>Dikarya</taxon>
        <taxon>Ascomycota</taxon>
        <taxon>Saccharomycotina</taxon>
        <taxon>Pichiomycetes</taxon>
        <taxon>Metschnikowiaceae</taxon>
        <taxon>Sungouiella</taxon>
    </lineage>
</organism>
<feature type="region of interest" description="Disordered" evidence="5">
    <location>
        <begin position="175"/>
        <end position="220"/>
    </location>
</feature>
<dbReference type="PROSITE" id="PS00990">
    <property type="entry name" value="CLAT_ADAPTOR_M_1"/>
    <property type="match status" value="1"/>
</dbReference>
<dbReference type="GO" id="GO:0006886">
    <property type="term" value="P:intracellular protein transport"/>
    <property type="evidence" value="ECO:0007669"/>
    <property type="project" value="InterPro"/>
</dbReference>
<dbReference type="Gene3D" id="2.60.40.1170">
    <property type="entry name" value="Mu homology domain, subdomain B"/>
    <property type="match status" value="2"/>
</dbReference>
<evidence type="ECO:0000256" key="3">
    <source>
        <dbReference type="ARBA" id="ARBA00022927"/>
    </source>
</evidence>
<proteinExistence type="predicted"/>
<dbReference type="STRING" id="45354.A0A1L0BGW8"/>
<accession>A0A1L0BGW8</accession>
<dbReference type="PANTHER" id="PTHR10529">
    <property type="entry name" value="AP COMPLEX SUBUNIT MU"/>
    <property type="match status" value="1"/>
</dbReference>
<dbReference type="InterPro" id="IPR027200">
    <property type="entry name" value="Apm2_N"/>
</dbReference>
<gene>
    <name evidence="7" type="ORF">SAMEA4029010_CIC11G00000001226</name>
</gene>
<dbReference type="Pfam" id="PF00928">
    <property type="entry name" value="Adap_comp_sub"/>
    <property type="match status" value="1"/>
</dbReference>
<reference evidence="7 8" key="1">
    <citation type="submission" date="2016-10" db="EMBL/GenBank/DDBJ databases">
        <authorList>
            <person name="de Groot N.N."/>
        </authorList>
    </citation>
    <scope>NUCLEOTIDE SEQUENCE [LARGE SCALE GENOMIC DNA]</scope>
    <source>
        <strain evidence="7 8">CBS 141442</strain>
    </source>
</reference>
<dbReference type="InterPro" id="IPR036168">
    <property type="entry name" value="AP2_Mu_C_sf"/>
</dbReference>
<evidence type="ECO:0000313" key="8">
    <source>
        <dbReference type="Proteomes" id="UP000182334"/>
    </source>
</evidence>
<protein>
    <submittedName>
        <fullName evidence="7">CIC11C00000001226</fullName>
    </submittedName>
</protein>
<dbReference type="Gene3D" id="3.30.450.60">
    <property type="match status" value="1"/>
</dbReference>
<keyword evidence="8" id="KW-1185">Reference proteome</keyword>
<dbReference type="SUPFAM" id="SSF49447">
    <property type="entry name" value="Second domain of Mu2 adaptin subunit (ap50) of ap2 adaptor"/>
    <property type="match status" value="1"/>
</dbReference>
<dbReference type="InterPro" id="IPR018240">
    <property type="entry name" value="Clathrin_mu_CS"/>
</dbReference>
<dbReference type="GO" id="GO:0016192">
    <property type="term" value="P:vesicle-mediated transport"/>
    <property type="evidence" value="ECO:0007669"/>
    <property type="project" value="InterPro"/>
</dbReference>
<dbReference type="GO" id="GO:0012505">
    <property type="term" value="C:endomembrane system"/>
    <property type="evidence" value="ECO:0007669"/>
    <property type="project" value="UniProtKB-SubCell"/>
</dbReference>
<feature type="compositionally biased region" description="Basic residues" evidence="5">
    <location>
        <begin position="198"/>
        <end position="210"/>
    </location>
</feature>
<feature type="domain" description="MHD" evidence="6">
    <location>
        <begin position="254"/>
        <end position="620"/>
    </location>
</feature>
<evidence type="ECO:0000256" key="5">
    <source>
        <dbReference type="SAM" id="MobiDB-lite"/>
    </source>
</evidence>
<sequence length="637" mass="73183">MVSALYILHWPDSDIEYLRCEVVIHRNFHNDVPDAQLMIPLFTHVYRQLQPHQRTPILRDRGINYMYIWGENDLLFLAATRKNVNVMLAVTFLSQFYLILHHYFVTSHSNSANGVSKHDDEDEGRSLQLDHLVDNVSLVYELLDECMDFGVVQITDYNILKEYIKMEINQASSAVNTSDLDGSDSDLNSGNFKDTSNKRKNDKKAKHKQIKSTQNHADKSDVVEAKAEGLINSSIVRTQALAISWRPKGIFYTKNEIYIDIIEESEFLYDLETLIVKINEIRGACQIKSYLSGMPQCKLGLNEKYISQVEYDDEVIEDEEVVVDRADNLISDNLINEIDLDDAGDVESTELAKDHDISRKKLKVPISNVQFHQCIELSSIYKENLILFTPPDGQFQLLAYSVDQQRRKDKQPIIMVTPKFRIVKKEQKLVIMCSLSTNFKKRLHCRNLVVSIPVNPYLFALNDQQGQGFRFKSELGEVRYKVDTSEVLWSIDDLPGSKKTVRMMAELQLENCNNIDPQMIQAVLAHNLKSDTGEEAEESTLAELDKYYGVHGVNRSAFGELHKRARGTFVSNDIRVGFEIPLMTYSGLRVTYLRVDEDVLKYTCFPWVRYLTQTSISQQNTMSGYRFRMGPGSFEVV</sequence>
<dbReference type="EMBL" id="LT635757">
    <property type="protein sequence ID" value="SGZ49490.1"/>
    <property type="molecule type" value="Genomic_DNA"/>
</dbReference>
<dbReference type="GO" id="GO:0030131">
    <property type="term" value="C:clathrin adaptor complex"/>
    <property type="evidence" value="ECO:0007669"/>
    <property type="project" value="InterPro"/>
</dbReference>
<comment type="subcellular location">
    <subcellularLocation>
        <location evidence="1">Endomembrane system</location>
    </subcellularLocation>
</comment>
<name>A0A1L0BGW8_9ASCO</name>
<dbReference type="InterPro" id="IPR028565">
    <property type="entry name" value="MHD"/>
</dbReference>
<evidence type="ECO:0000313" key="7">
    <source>
        <dbReference type="EMBL" id="SGZ49490.1"/>
    </source>
</evidence>
<evidence type="ECO:0000256" key="2">
    <source>
        <dbReference type="ARBA" id="ARBA00022448"/>
    </source>
</evidence>